<evidence type="ECO:0008006" key="3">
    <source>
        <dbReference type="Google" id="ProtNLM"/>
    </source>
</evidence>
<proteinExistence type="predicted"/>
<accession>A0ABD2HS08</accession>
<protein>
    <recommendedName>
        <fullName evidence="3">SPARK domain-containing protein</fullName>
    </recommendedName>
</protein>
<dbReference type="EMBL" id="JBICCN010000429">
    <property type="protein sequence ID" value="KAL3069471.1"/>
    <property type="molecule type" value="Genomic_DNA"/>
</dbReference>
<comment type="caution">
    <text evidence="1">The sequence shown here is derived from an EMBL/GenBank/DDBJ whole genome shotgun (WGS) entry which is preliminary data.</text>
</comment>
<name>A0ABD2HS08_HETSC</name>
<evidence type="ECO:0000313" key="2">
    <source>
        <dbReference type="Proteomes" id="UP001620645"/>
    </source>
</evidence>
<keyword evidence="2" id="KW-1185">Reference proteome</keyword>
<evidence type="ECO:0000313" key="1">
    <source>
        <dbReference type="EMBL" id="KAL3069471.1"/>
    </source>
</evidence>
<dbReference type="Proteomes" id="UP001620645">
    <property type="component" value="Unassembled WGS sequence"/>
</dbReference>
<sequence>MSNNTGIFATTNSTSTFCSYGKSVAGELSCVSGLTKKLLKLTPSVLNLITTLARCSLTNSNYCPAKRMAFFLTQQSSVILFVAALAAISADVFNINDFNMQQYFCARSLNSRIKFAGCENGAATTTPEPTQQKDPCCIGSESFVWLLANNTGIFDVPNSTSMFCSYGQSVAGELNAQLVGCTSGGEINLLSNLVSFLHANSEDKCSHSLGFVRAMFAIVASTPRYANNKSEWLELRERFGQQTAKIDAKCAKFGVVIAKMLFNSDKTLHEKVLENGCFFCEHKKDD</sequence>
<organism evidence="1 2">
    <name type="scientific">Heterodera schachtii</name>
    <name type="common">Sugarbeet cyst nematode worm</name>
    <name type="synonym">Tylenchus schachtii</name>
    <dbReference type="NCBI Taxonomy" id="97005"/>
    <lineage>
        <taxon>Eukaryota</taxon>
        <taxon>Metazoa</taxon>
        <taxon>Ecdysozoa</taxon>
        <taxon>Nematoda</taxon>
        <taxon>Chromadorea</taxon>
        <taxon>Rhabditida</taxon>
        <taxon>Tylenchina</taxon>
        <taxon>Tylenchomorpha</taxon>
        <taxon>Tylenchoidea</taxon>
        <taxon>Heteroderidae</taxon>
        <taxon>Heteroderinae</taxon>
        <taxon>Heterodera</taxon>
    </lineage>
</organism>
<reference evidence="1 2" key="1">
    <citation type="submission" date="2024-10" db="EMBL/GenBank/DDBJ databases">
        <authorList>
            <person name="Kim D."/>
        </authorList>
    </citation>
    <scope>NUCLEOTIDE SEQUENCE [LARGE SCALE GENOMIC DNA]</scope>
    <source>
        <strain evidence="1">Taebaek</strain>
    </source>
</reference>
<gene>
    <name evidence="1" type="ORF">niasHS_018196</name>
</gene>
<dbReference type="AlphaFoldDB" id="A0ABD2HS08"/>